<feature type="domain" description="HTH LytTR-type" evidence="3">
    <location>
        <begin position="139"/>
        <end position="237"/>
    </location>
</feature>
<dbReference type="OrthoDB" id="1646880at2"/>
<dbReference type="InterPro" id="IPR007492">
    <property type="entry name" value="LytTR_DNA-bd_dom"/>
</dbReference>
<evidence type="ECO:0000259" key="2">
    <source>
        <dbReference type="PROSITE" id="PS50110"/>
    </source>
</evidence>
<keyword evidence="1" id="KW-0597">Phosphoprotein</keyword>
<dbReference type="InterPro" id="IPR001789">
    <property type="entry name" value="Sig_transdc_resp-reg_receiver"/>
</dbReference>
<evidence type="ECO:0000259" key="3">
    <source>
        <dbReference type="PROSITE" id="PS50930"/>
    </source>
</evidence>
<feature type="modified residue" description="4-aspartylphosphate" evidence="1">
    <location>
        <position position="54"/>
    </location>
</feature>
<dbReference type="PROSITE" id="PS50930">
    <property type="entry name" value="HTH_LYTTR"/>
    <property type="match status" value="1"/>
</dbReference>
<dbReference type="AlphaFoldDB" id="A0A418PR88"/>
<keyword evidence="4" id="KW-0238">DNA-binding</keyword>
<evidence type="ECO:0000256" key="1">
    <source>
        <dbReference type="PROSITE-ProRule" id="PRU00169"/>
    </source>
</evidence>
<dbReference type="InterPro" id="IPR046947">
    <property type="entry name" value="LytR-like"/>
</dbReference>
<dbReference type="PANTHER" id="PTHR37299">
    <property type="entry name" value="TRANSCRIPTIONAL REGULATOR-RELATED"/>
    <property type="match status" value="1"/>
</dbReference>
<dbReference type="GO" id="GO:0003677">
    <property type="term" value="F:DNA binding"/>
    <property type="evidence" value="ECO:0007669"/>
    <property type="project" value="UniProtKB-KW"/>
</dbReference>
<proteinExistence type="predicted"/>
<dbReference type="RefSeq" id="WP_119478019.1">
    <property type="nucleotide sequence ID" value="NZ_QXML01000005.1"/>
</dbReference>
<dbReference type="SMART" id="SM00850">
    <property type="entry name" value="LytTR"/>
    <property type="match status" value="1"/>
</dbReference>
<dbReference type="PANTHER" id="PTHR37299:SF1">
    <property type="entry name" value="STAGE 0 SPORULATION PROTEIN A HOMOLOG"/>
    <property type="match status" value="1"/>
</dbReference>
<feature type="domain" description="Response regulatory" evidence="2">
    <location>
        <begin position="4"/>
        <end position="120"/>
    </location>
</feature>
<protein>
    <submittedName>
        <fullName evidence="4">DNA-binding response regulator</fullName>
    </submittedName>
</protein>
<accession>A0A418PR88</accession>
<dbReference type="EMBL" id="QXML01000005">
    <property type="protein sequence ID" value="RIW15114.1"/>
    <property type="molecule type" value="Genomic_DNA"/>
</dbReference>
<dbReference type="Proteomes" id="UP000283522">
    <property type="component" value="Unassembled WGS sequence"/>
</dbReference>
<dbReference type="PROSITE" id="PS50110">
    <property type="entry name" value="RESPONSE_REGULATORY"/>
    <property type="match status" value="1"/>
</dbReference>
<reference evidence="4 5" key="1">
    <citation type="submission" date="2018-09" db="EMBL/GenBank/DDBJ databases">
        <authorList>
            <person name="Wang X."/>
            <person name="Du Z."/>
        </authorList>
    </citation>
    <scope>NUCLEOTIDE SEQUENCE [LARGE SCALE GENOMIC DNA]</scope>
    <source>
        <strain evidence="4 5">N3</strain>
    </source>
</reference>
<organism evidence="4 5">
    <name type="scientific">Algoriphagus lacus</name>
    <dbReference type="NCBI Taxonomy" id="2056311"/>
    <lineage>
        <taxon>Bacteria</taxon>
        <taxon>Pseudomonadati</taxon>
        <taxon>Bacteroidota</taxon>
        <taxon>Cytophagia</taxon>
        <taxon>Cytophagales</taxon>
        <taxon>Cyclobacteriaceae</taxon>
        <taxon>Algoriphagus</taxon>
    </lineage>
</organism>
<keyword evidence="5" id="KW-1185">Reference proteome</keyword>
<dbReference type="GO" id="GO:0000156">
    <property type="term" value="F:phosphorelay response regulator activity"/>
    <property type="evidence" value="ECO:0007669"/>
    <property type="project" value="InterPro"/>
</dbReference>
<comment type="caution">
    <text evidence="4">The sequence shown here is derived from an EMBL/GenBank/DDBJ whole genome shotgun (WGS) entry which is preliminary data.</text>
</comment>
<dbReference type="SMART" id="SM00448">
    <property type="entry name" value="REC"/>
    <property type="match status" value="1"/>
</dbReference>
<gene>
    <name evidence="4" type="ORF">D0X99_11755</name>
</gene>
<evidence type="ECO:0000313" key="4">
    <source>
        <dbReference type="EMBL" id="RIW15114.1"/>
    </source>
</evidence>
<dbReference type="InterPro" id="IPR011006">
    <property type="entry name" value="CheY-like_superfamily"/>
</dbReference>
<dbReference type="Pfam" id="PF00072">
    <property type="entry name" value="Response_reg"/>
    <property type="match status" value="1"/>
</dbReference>
<dbReference type="Gene3D" id="2.40.50.1020">
    <property type="entry name" value="LytTr DNA-binding domain"/>
    <property type="match status" value="1"/>
</dbReference>
<dbReference type="Pfam" id="PF04397">
    <property type="entry name" value="LytTR"/>
    <property type="match status" value="1"/>
</dbReference>
<sequence length="241" mass="27753">MSLKVLIIEDEQDLAENISDYLIQHGYEVIGIITTAEDVPEFLDLHQADLFLVDIMLKGNVKGIEIASTIRKKNPKSGILFTTALSAKSVLDKISDTLYDGYLLKPFSLKSLESTLYLISKKLEKPEENIKSGQKRNLLPIRDKGKIILIDENDIQFIKAEGLYLRIYTENKVYLIRDLLKTFLPKLNEEKFLRIHKSFVINLKKVKGLTSKECTILDQQIPIRRGFYKDFLSLLQSKKYI</sequence>
<dbReference type="SUPFAM" id="SSF52172">
    <property type="entry name" value="CheY-like"/>
    <property type="match status" value="1"/>
</dbReference>
<dbReference type="Gene3D" id="3.40.50.2300">
    <property type="match status" value="1"/>
</dbReference>
<evidence type="ECO:0000313" key="5">
    <source>
        <dbReference type="Proteomes" id="UP000283522"/>
    </source>
</evidence>
<name>A0A418PR88_9BACT</name>